<dbReference type="InterPro" id="IPR002821">
    <property type="entry name" value="Hydantoinase_A"/>
</dbReference>
<dbReference type="Proteomes" id="UP000662931">
    <property type="component" value="Chromosome 3"/>
</dbReference>
<dbReference type="InterPro" id="IPR010318">
    <property type="entry name" value="S-Me-THD_N"/>
</dbReference>
<dbReference type="Pfam" id="PF06032">
    <property type="entry name" value="S-Me-THD_N"/>
    <property type="match status" value="1"/>
</dbReference>
<dbReference type="InterPro" id="IPR008040">
    <property type="entry name" value="Hydant_A_N"/>
</dbReference>
<feature type="domain" description="S-Me-THD N-terminal" evidence="3">
    <location>
        <begin position="606"/>
        <end position="771"/>
    </location>
</feature>
<keyword evidence="6" id="KW-1185">Reference proteome</keyword>
<dbReference type="OrthoDB" id="5404895at2759"/>
<organism evidence="5 6">
    <name type="scientific">Eeniella nana</name>
    <name type="common">Yeast</name>
    <name type="synonym">Brettanomyces nanus</name>
    <dbReference type="NCBI Taxonomy" id="13502"/>
    <lineage>
        <taxon>Eukaryota</taxon>
        <taxon>Fungi</taxon>
        <taxon>Dikarya</taxon>
        <taxon>Ascomycota</taxon>
        <taxon>Saccharomycotina</taxon>
        <taxon>Pichiomycetes</taxon>
        <taxon>Pichiales</taxon>
        <taxon>Pichiaceae</taxon>
        <taxon>Brettanomyces</taxon>
    </lineage>
</organism>
<dbReference type="KEGG" id="bnn:FOA43_002653"/>
<protein>
    <submittedName>
        <fullName evidence="5">Uncharacterized protein</fullName>
    </submittedName>
</protein>
<dbReference type="InterPro" id="IPR024071">
    <property type="entry name" value="S-Me-THD_C_sf"/>
</dbReference>
<name>A0A875S5J4_EENNA</name>
<feature type="domain" description="S-Me-THD-like C-terminal" evidence="4">
    <location>
        <begin position="776"/>
        <end position="973"/>
    </location>
</feature>
<dbReference type="SUPFAM" id="SSF53067">
    <property type="entry name" value="Actin-like ATPase domain"/>
    <property type="match status" value="2"/>
</dbReference>
<evidence type="ECO:0000313" key="6">
    <source>
        <dbReference type="Proteomes" id="UP000662931"/>
    </source>
</evidence>
<dbReference type="PANTHER" id="PTHR11365:SF10">
    <property type="entry name" value="HYDANTOINASE_OXOPROLINASE"/>
    <property type="match status" value="1"/>
</dbReference>
<gene>
    <name evidence="5" type="ORF">FOA43_002653</name>
</gene>
<dbReference type="GeneID" id="62196054"/>
<dbReference type="Pfam" id="PF05378">
    <property type="entry name" value="Hydant_A_N"/>
    <property type="match status" value="1"/>
</dbReference>
<feature type="domain" description="Hydantoinase A/oxoprolinase" evidence="1">
    <location>
        <begin position="205"/>
        <end position="377"/>
    </location>
</feature>
<dbReference type="InterPro" id="IPR027479">
    <property type="entry name" value="S-Me-THD_N_sf"/>
</dbReference>
<dbReference type="SUPFAM" id="SSF160991">
    <property type="entry name" value="CV3147-like"/>
    <property type="match status" value="1"/>
</dbReference>
<dbReference type="FunFam" id="3.40.1610.10:FF:000001">
    <property type="entry name" value="Hydantoinase, putative"/>
    <property type="match status" value="1"/>
</dbReference>
<proteinExistence type="predicted"/>
<dbReference type="RefSeq" id="XP_038778867.1">
    <property type="nucleotide sequence ID" value="XM_038922939.1"/>
</dbReference>
<dbReference type="InterPro" id="IPR043129">
    <property type="entry name" value="ATPase_NBD"/>
</dbReference>
<dbReference type="EMBL" id="CP064814">
    <property type="protein sequence ID" value="QPG75302.1"/>
    <property type="molecule type" value="Genomic_DNA"/>
</dbReference>
<feature type="domain" description="Hydantoinase/oxoprolinase N-terminal" evidence="2">
    <location>
        <begin position="7"/>
        <end position="185"/>
    </location>
</feature>
<dbReference type="Gene3D" id="3.40.1610.10">
    <property type="entry name" value="CV3147-like domain"/>
    <property type="match status" value="1"/>
</dbReference>
<sequence>MKKALLIGVDVGGTNTDCVLIDPSEFGNENKGVLSWNKVVTTADVSKGIERGILKLLDDCSQIEKHDIISVTIGTTHFINAVIEQDQARLDRVAVLRLCGPYSHNAPPFSDFPRRLKRILNGYIGFLNGGYQVDGNEIQQLDEAEIINHAEEIKRLHLRAVAIVGIFSPMKADQELKVKQILQREIPGIRIAISNEVSGIGYLERENATILNAATMNFANKIITSFMTAMATLGLSCPLFLTQNDGTVLPAEECRRLPIKTFSSGTTNSMRGASFLGDVHGKSVVVVDVGGTTCDVGLLLPTGFPRQSSSYSIVGGVRMNFSMPHVESIGLGGGSYVRTDTKSGLTVGPDSSGCDIVNQALVFGGGRITATDVAVAVTKDDQGIDLEIGDAAKTVGVFTEEFKADFKDTIKNMLEKVIDRMKTSPDDISVLAVGGGSFMVPETLEGATQVIKPLYYSVANAIGAAMGKISSEVHVIKILLPGGITKEHIIEELKAEAVEKAVAKGAVKESVSIVYISAEPIPYVSNTFEFFIKTIADVDYSRIQLESEPKVGSTVSEINLLETSLESEEVTKNASTAKESIEAPGVNYVTYQPFINEKRQWLLSETDLEYICIGCYIVGSGGGGNPYSFFLEARNLLRGGDTITVVDVKDASKYVHGDGCIASICYAGSPTVSHEQLSGDALKVCYDYMAKYLQKNPELLFPIEIGGGNGLSPFEISSSSRLNIPVVDCDLMGRAYPTHWQTIPVVYAKPNESCYPPTVISNGNSNTMIIADSKTDALLERCMRAALSEIGATVGVMNPPMTQRELELKTIHNSLSLCWRIGKAVKIARQKSEIDSLPLTILSSINDSGKHLFSGKIVGVERTLRKGHIYGEVTIEELEEPRRKMVIPFKNENIYCKLQNNDGSDSKVVCSVPDLIAVIDADTGEAVGTPDYRYGLLVFVLGIAPSNKWTDSERGLAIGGPEGFDLDLEYHPISNYSPPLSVIDEYGQE</sequence>
<dbReference type="AlphaFoldDB" id="A0A875S5J4"/>
<dbReference type="Pfam" id="PF20906">
    <property type="entry name" value="S-Me-THD_C"/>
    <property type="match status" value="1"/>
</dbReference>
<evidence type="ECO:0000259" key="3">
    <source>
        <dbReference type="Pfam" id="PF06032"/>
    </source>
</evidence>
<dbReference type="PANTHER" id="PTHR11365">
    <property type="entry name" value="5-OXOPROLINASE RELATED"/>
    <property type="match status" value="1"/>
</dbReference>
<dbReference type="Pfam" id="PF01968">
    <property type="entry name" value="Hydantoinase_A"/>
    <property type="match status" value="1"/>
</dbReference>
<dbReference type="Gene3D" id="2.40.390.10">
    <property type="entry name" value="CV3147-like"/>
    <property type="match status" value="1"/>
</dbReference>
<dbReference type="InterPro" id="IPR048350">
    <property type="entry name" value="S-Me-THD-like_C"/>
</dbReference>
<reference evidence="5" key="1">
    <citation type="submission" date="2020-10" db="EMBL/GenBank/DDBJ databases">
        <authorList>
            <person name="Roach M.J.R."/>
        </authorList>
    </citation>
    <scope>NUCLEOTIDE SEQUENCE</scope>
    <source>
        <strain evidence="5">CBS 1945</strain>
    </source>
</reference>
<evidence type="ECO:0000259" key="1">
    <source>
        <dbReference type="Pfam" id="PF01968"/>
    </source>
</evidence>
<evidence type="ECO:0000313" key="5">
    <source>
        <dbReference type="EMBL" id="QPG75302.1"/>
    </source>
</evidence>
<dbReference type="InterPro" id="IPR045079">
    <property type="entry name" value="Oxoprolinase-like"/>
</dbReference>
<evidence type="ECO:0000259" key="2">
    <source>
        <dbReference type="Pfam" id="PF05378"/>
    </source>
</evidence>
<dbReference type="GO" id="GO:0016787">
    <property type="term" value="F:hydrolase activity"/>
    <property type="evidence" value="ECO:0007669"/>
    <property type="project" value="InterPro"/>
</dbReference>
<evidence type="ECO:0000259" key="4">
    <source>
        <dbReference type="Pfam" id="PF20906"/>
    </source>
</evidence>
<accession>A0A875S5J4</accession>